<dbReference type="STRING" id="1288291.A0A059F128"/>
<dbReference type="SUPFAM" id="SSF56784">
    <property type="entry name" value="HAD-like"/>
    <property type="match status" value="1"/>
</dbReference>
<dbReference type="GO" id="GO:0046403">
    <property type="term" value="F:polynucleotide 3'-phosphatase activity"/>
    <property type="evidence" value="ECO:0007669"/>
    <property type="project" value="TreeGrafter"/>
</dbReference>
<evidence type="ECO:0000313" key="1">
    <source>
        <dbReference type="EMBL" id="KCZ80699.1"/>
    </source>
</evidence>
<dbReference type="NCBIfam" id="TIGR01662">
    <property type="entry name" value="HAD-SF-IIIA"/>
    <property type="match status" value="1"/>
</dbReference>
<dbReference type="InterPro" id="IPR006549">
    <property type="entry name" value="HAD-SF_hydro_IIIA"/>
</dbReference>
<dbReference type="EMBL" id="KK365167">
    <property type="protein sequence ID" value="KCZ80699.1"/>
    <property type="molecule type" value="Genomic_DNA"/>
</dbReference>
<dbReference type="PANTHER" id="PTHR12083">
    <property type="entry name" value="BIFUNCTIONAL POLYNUCLEOTIDE PHOSPHATASE/KINASE"/>
    <property type="match status" value="1"/>
</dbReference>
<reference evidence="2" key="1">
    <citation type="submission" date="2013-02" db="EMBL/GenBank/DDBJ databases">
        <authorList>
            <consortium name="The Broad Institute Genome Sequencing Platform"/>
            <person name="Cuomo C."/>
            <person name="Becnel J."/>
            <person name="Sanscrainte N."/>
            <person name="Walker B."/>
            <person name="Young S.K."/>
            <person name="Zeng Q."/>
            <person name="Gargeya S."/>
            <person name="Fitzgerald M."/>
            <person name="Haas B."/>
            <person name="Abouelleil A."/>
            <person name="Alvarado L."/>
            <person name="Arachchi H.M."/>
            <person name="Berlin A.M."/>
            <person name="Chapman S.B."/>
            <person name="Dewar J."/>
            <person name="Goldberg J."/>
            <person name="Griggs A."/>
            <person name="Gujja S."/>
            <person name="Hansen M."/>
            <person name="Howarth C."/>
            <person name="Imamovic A."/>
            <person name="Larimer J."/>
            <person name="McCowan C."/>
            <person name="Murphy C."/>
            <person name="Neiman D."/>
            <person name="Pearson M."/>
            <person name="Priest M."/>
            <person name="Roberts A."/>
            <person name="Saif S."/>
            <person name="Shea T."/>
            <person name="Sisk P."/>
            <person name="Sykes S."/>
            <person name="Wortman J."/>
            <person name="Nusbaum C."/>
            <person name="Birren B."/>
        </authorList>
    </citation>
    <scope>NUCLEOTIDE SEQUENCE [LARGE SCALE GENOMIC DNA]</scope>
    <source>
        <strain evidence="2">PRA339</strain>
    </source>
</reference>
<sequence>MMQNNGVNEKSIFVHKNFNKEPENKTKLALFDLDDTLIKYPVHTKLSNKSPWSLLHKDTINELKKYDEKGYLIGILSNQLNLHPYLWNFKKKLKQFLTQFGFPVVFIASLNYDFNRKPLPGMFHYVKQFVKNYEGGFFVGDAAGRESDHSCCDIKFAYNCNISFYTPESFFLNKPNIQLITYDIMSYKNLPVVDLNKKIIIVFGKGKNSGKTHFCKNFFKNHLILRNNECLQSNYIFKEKCVLLNIKKINDLKRIIENNDIKEIECYFLNYDRNVLHFLRTFSKFTGKKSLSDLKNNELNKYFTNTDCKNEIAVWFNNTFKISLRFIDFIFVGHEFNEYQKSICKYIL</sequence>
<protein>
    <submittedName>
        <fullName evidence="1">DNA 3'-phosphatase</fullName>
    </submittedName>
</protein>
<dbReference type="GO" id="GO:0006281">
    <property type="term" value="P:DNA repair"/>
    <property type="evidence" value="ECO:0007669"/>
    <property type="project" value="TreeGrafter"/>
</dbReference>
<reference evidence="1 2" key="2">
    <citation type="submission" date="2014-03" db="EMBL/GenBank/DDBJ databases">
        <title>The Genome Sequence of Anncaliia algerae insect isolate PRA339.</title>
        <authorList>
            <consortium name="The Broad Institute Genome Sequencing Platform"/>
            <consortium name="The Broad Institute Genome Sequencing Center for Infectious Disease"/>
            <person name="Cuomo C."/>
            <person name="Becnel J."/>
            <person name="Sanscrainte N."/>
            <person name="Walker B."/>
            <person name="Young S.K."/>
            <person name="Zeng Q."/>
            <person name="Gargeya S."/>
            <person name="Fitzgerald M."/>
            <person name="Haas B."/>
            <person name="Abouelleil A."/>
            <person name="Alvarado L."/>
            <person name="Arachchi H.M."/>
            <person name="Berlin A.M."/>
            <person name="Chapman S.B."/>
            <person name="Dewar J."/>
            <person name="Goldberg J."/>
            <person name="Griggs A."/>
            <person name="Gujja S."/>
            <person name="Hansen M."/>
            <person name="Howarth C."/>
            <person name="Imamovic A."/>
            <person name="Larimer J."/>
            <person name="McCowan C."/>
            <person name="Murphy C."/>
            <person name="Neiman D."/>
            <person name="Pearson M."/>
            <person name="Priest M."/>
            <person name="Roberts A."/>
            <person name="Saif S."/>
            <person name="Shea T."/>
            <person name="Sisk P."/>
            <person name="Sykes S."/>
            <person name="Wortman J."/>
            <person name="Nusbaum C."/>
            <person name="Birren B."/>
        </authorList>
    </citation>
    <scope>NUCLEOTIDE SEQUENCE [LARGE SCALE GENOMIC DNA]</scope>
    <source>
        <strain evidence="1 2">PRA339</strain>
    </source>
</reference>
<organism evidence="1 2">
    <name type="scientific">Anncaliia algerae PRA339</name>
    <dbReference type="NCBI Taxonomy" id="1288291"/>
    <lineage>
        <taxon>Eukaryota</taxon>
        <taxon>Fungi</taxon>
        <taxon>Fungi incertae sedis</taxon>
        <taxon>Microsporidia</taxon>
        <taxon>Tubulinosematoidea</taxon>
        <taxon>Tubulinosematidae</taxon>
        <taxon>Anncaliia</taxon>
    </lineage>
</organism>
<name>A0A059F128_9MICR</name>
<dbReference type="OrthoDB" id="19045at2759"/>
<dbReference type="InterPro" id="IPR023214">
    <property type="entry name" value="HAD_sf"/>
</dbReference>
<dbReference type="AlphaFoldDB" id="A0A059F128"/>
<dbReference type="PANTHER" id="PTHR12083:SF9">
    <property type="entry name" value="BIFUNCTIONAL POLYNUCLEOTIDE PHOSPHATASE_KINASE"/>
    <property type="match status" value="1"/>
</dbReference>
<dbReference type="GO" id="GO:0003690">
    <property type="term" value="F:double-stranded DNA binding"/>
    <property type="evidence" value="ECO:0007669"/>
    <property type="project" value="TreeGrafter"/>
</dbReference>
<dbReference type="Pfam" id="PF08645">
    <property type="entry name" value="PNK3P"/>
    <property type="match status" value="1"/>
</dbReference>
<gene>
    <name evidence="1" type="ORF">H312_01907</name>
</gene>
<dbReference type="InterPro" id="IPR013954">
    <property type="entry name" value="PNK3P"/>
</dbReference>
<dbReference type="NCBIfam" id="TIGR01664">
    <property type="entry name" value="DNA-3'-Pase"/>
    <property type="match status" value="1"/>
</dbReference>
<dbReference type="HOGENOM" id="CLU_842237_0_0_1"/>
<accession>A0A059F128</accession>
<dbReference type="Proteomes" id="UP000030655">
    <property type="component" value="Unassembled WGS sequence"/>
</dbReference>
<dbReference type="Gene3D" id="3.40.50.1000">
    <property type="entry name" value="HAD superfamily/HAD-like"/>
    <property type="match status" value="1"/>
</dbReference>
<dbReference type="InterPro" id="IPR006551">
    <property type="entry name" value="Polynucleotide_phosphatase"/>
</dbReference>
<dbReference type="InterPro" id="IPR036412">
    <property type="entry name" value="HAD-like_sf"/>
</dbReference>
<dbReference type="GO" id="GO:0046404">
    <property type="term" value="F:ATP-dependent polydeoxyribonucleotide 5'-hydroxyl-kinase activity"/>
    <property type="evidence" value="ECO:0007669"/>
    <property type="project" value="TreeGrafter"/>
</dbReference>
<keyword evidence="2" id="KW-1185">Reference proteome</keyword>
<proteinExistence type="predicted"/>
<dbReference type="VEuPathDB" id="MicrosporidiaDB:H312_01907"/>
<evidence type="ECO:0000313" key="2">
    <source>
        <dbReference type="Proteomes" id="UP000030655"/>
    </source>
</evidence>